<dbReference type="Gene3D" id="3.20.20.100">
    <property type="entry name" value="NADP-dependent oxidoreductase domain"/>
    <property type="match status" value="1"/>
</dbReference>
<proteinExistence type="predicted"/>
<dbReference type="EMBL" id="CP022416">
    <property type="protein sequence ID" value="ASM74623.1"/>
    <property type="molecule type" value="Genomic_DNA"/>
</dbReference>
<dbReference type="Proteomes" id="UP000199754">
    <property type="component" value="Plasmid pSMR1-1"/>
</dbReference>
<dbReference type="CDD" id="cd19097">
    <property type="entry name" value="AKR_unchar"/>
    <property type="match status" value="1"/>
</dbReference>
<geneLocation type="plasmid" evidence="2 3">
    <name>pSMR1-1</name>
</geneLocation>
<dbReference type="PANTHER" id="PTHR43312">
    <property type="entry name" value="D-THREO-ALDOSE 1-DEHYDROGENASE"/>
    <property type="match status" value="1"/>
</dbReference>
<dbReference type="RefSeq" id="WP_089422654.1">
    <property type="nucleotide sequence ID" value="NZ_CP022416.1"/>
</dbReference>
<dbReference type="InterPro" id="IPR053135">
    <property type="entry name" value="AKR2_Oxidoreductase"/>
</dbReference>
<feature type="domain" description="NADP-dependent oxidoreductase" evidence="1">
    <location>
        <begin position="3"/>
        <end position="256"/>
    </location>
</feature>
<dbReference type="KEGG" id="spse:SULPSESMR1_04928"/>
<dbReference type="InterPro" id="IPR023210">
    <property type="entry name" value="NADP_OxRdtase_dom"/>
</dbReference>
<dbReference type="SUPFAM" id="SSF51430">
    <property type="entry name" value="NAD(P)-linked oxidoreductase"/>
    <property type="match status" value="1"/>
</dbReference>
<evidence type="ECO:0000259" key="1">
    <source>
        <dbReference type="Pfam" id="PF00248"/>
    </source>
</evidence>
<sequence>MKVAVGTVQFGADYGAFNATGQVGVADVAAILDLATAAGIDLLDCARAYGTAEDVLGASNRIDRFRVVTKCPSLSGAADPVAALRAAFHASCTALGVTRVEGYLLHNIADLAGPYGPALWHTLEGFREQGLVERIGVSAYNIAEAKAVAETYPITLVQLPANVLIPWYKTDRLPENIEVHVRSAFLQGFLLCTPETLAPRFAPWRQTLVCFREQAAAQGLSPVSAALAPLLHSDAIDRVVVGVDSASHLEEIIRSVRDADGKTPVLGPFPKVTDELIDPRKWFQ</sequence>
<keyword evidence="3" id="KW-1185">Reference proteome</keyword>
<dbReference type="OrthoDB" id="7181835at2"/>
<keyword evidence="2" id="KW-0614">Plasmid</keyword>
<organism evidence="2 3">
    <name type="scientific">Pseudosulfitobacter pseudonitzschiae</name>
    <dbReference type="NCBI Taxonomy" id="1402135"/>
    <lineage>
        <taxon>Bacteria</taxon>
        <taxon>Pseudomonadati</taxon>
        <taxon>Pseudomonadota</taxon>
        <taxon>Alphaproteobacteria</taxon>
        <taxon>Rhodobacterales</taxon>
        <taxon>Roseobacteraceae</taxon>
        <taxon>Pseudosulfitobacter</taxon>
    </lineage>
</organism>
<gene>
    <name evidence="2" type="ORF">SULPSESMR1_04928</name>
</gene>
<protein>
    <submittedName>
        <fullName evidence="2">Aldo/keto reductase family protein</fullName>
    </submittedName>
</protein>
<evidence type="ECO:0000313" key="3">
    <source>
        <dbReference type="Proteomes" id="UP000199754"/>
    </source>
</evidence>
<evidence type="ECO:0000313" key="2">
    <source>
        <dbReference type="EMBL" id="ASM74623.1"/>
    </source>
</evidence>
<dbReference type="AlphaFoldDB" id="A0A221K6X7"/>
<name>A0A221K6X7_9RHOB</name>
<dbReference type="PANTHER" id="PTHR43312:SF1">
    <property type="entry name" value="NADP-DEPENDENT OXIDOREDUCTASE DOMAIN-CONTAINING PROTEIN"/>
    <property type="match status" value="1"/>
</dbReference>
<reference evidence="2 3" key="1">
    <citation type="submission" date="2017-07" db="EMBL/GenBank/DDBJ databases">
        <title>Genome Sequence of Sulfitobacter pseudonitzschiae Strain SMR1 Isolated from a culture of the Diatom Skeletonema marinoi.</title>
        <authorList>
            <person name="Topel M."/>
            <person name="Pinder M.I.M."/>
            <person name="Johansson O.N."/>
            <person name="Kourtchenko O."/>
            <person name="Godhe A."/>
            <person name="Clarke A.K."/>
        </authorList>
    </citation>
    <scope>NUCLEOTIDE SEQUENCE [LARGE SCALE GENOMIC DNA]</scope>
    <source>
        <strain evidence="2 3">SMR1</strain>
        <plasmid evidence="2 3">pSMR1-1</plasmid>
    </source>
</reference>
<accession>A0A221K6X7</accession>
<dbReference type="InterPro" id="IPR036812">
    <property type="entry name" value="NAD(P)_OxRdtase_dom_sf"/>
</dbReference>
<dbReference type="Pfam" id="PF00248">
    <property type="entry name" value="Aldo_ket_red"/>
    <property type="match status" value="1"/>
</dbReference>